<sequence>MGLIKGLKKSGITEKTPKSLMLGAGTIYKNLVWNEEKSVWNGTVFGATSGGNKFTLTPNITVVDVDGATVDTKGLTQKQGETAQLDINLVEVSPESLKLAMIGEEVTSEAAGFTKLATKSVIADEDYIDNIAFVGFLADDTPIIIIMENALCTSGLELSGANKEATVIPVTFKPYADNEGEIFDRLPVYIYYPANRDANTDVTDPGAQV</sequence>
<protein>
    <recommendedName>
        <fullName evidence="3">Phage tail protein</fullName>
    </recommendedName>
</protein>
<evidence type="ECO:0008006" key="3">
    <source>
        <dbReference type="Google" id="ProtNLM"/>
    </source>
</evidence>
<dbReference type="Proteomes" id="UP001154420">
    <property type="component" value="Unassembled WGS sequence"/>
</dbReference>
<evidence type="ECO:0000313" key="2">
    <source>
        <dbReference type="Proteomes" id="UP001154420"/>
    </source>
</evidence>
<reference evidence="1" key="1">
    <citation type="submission" date="2018-09" db="EMBL/GenBank/DDBJ databases">
        <title>Murine metabolic-syndrome-specific gut microbial biobank.</title>
        <authorList>
            <person name="Liu C."/>
        </authorList>
    </citation>
    <scope>NUCLEOTIDE SEQUENCE</scope>
    <source>
        <strain evidence="1">D42-62</strain>
    </source>
</reference>
<dbReference type="OrthoDB" id="2041935at2"/>
<comment type="caution">
    <text evidence="1">The sequence shown here is derived from an EMBL/GenBank/DDBJ whole genome shotgun (WGS) entry which is preliminary data.</text>
</comment>
<proteinExistence type="predicted"/>
<evidence type="ECO:0000313" key="1">
    <source>
        <dbReference type="EMBL" id="NBJ93204.1"/>
    </source>
</evidence>
<gene>
    <name evidence="1" type="ORF">D5281_11510</name>
</gene>
<dbReference type="AlphaFoldDB" id="A0A9X5GSH7"/>
<name>A0A9X5GSH7_9FIRM</name>
<organism evidence="1 2">
    <name type="scientific">Parablautia muri</name>
    <dbReference type="NCBI Taxonomy" id="2320879"/>
    <lineage>
        <taxon>Bacteria</taxon>
        <taxon>Bacillati</taxon>
        <taxon>Bacillota</taxon>
        <taxon>Clostridia</taxon>
        <taxon>Lachnospirales</taxon>
        <taxon>Lachnospiraceae</taxon>
        <taxon>Parablautia</taxon>
    </lineage>
</organism>
<accession>A0A9X5GSH7</accession>
<dbReference type="RefSeq" id="WP_160560326.1">
    <property type="nucleotide sequence ID" value="NZ_QZDT01000017.1"/>
</dbReference>
<dbReference type="EMBL" id="QZDT01000017">
    <property type="protein sequence ID" value="NBJ93204.1"/>
    <property type="molecule type" value="Genomic_DNA"/>
</dbReference>
<keyword evidence="2" id="KW-1185">Reference proteome</keyword>